<feature type="compositionally biased region" description="Basic residues" evidence="1">
    <location>
        <begin position="1"/>
        <end position="13"/>
    </location>
</feature>
<protein>
    <submittedName>
        <fullName evidence="2">Uncharacterized protein</fullName>
    </submittedName>
</protein>
<evidence type="ECO:0000256" key="1">
    <source>
        <dbReference type="SAM" id="MobiDB-lite"/>
    </source>
</evidence>
<sequence>MWRSRAARARLAGRPRLPGLGTAAARRGGPSGSRGSWSGTARRVVSPPRVAVHGPRVGTANGRRSVRRRFLRGPPSPAP</sequence>
<reference evidence="2 3" key="1">
    <citation type="submission" date="2024-09" db="EMBL/GenBank/DDBJ databases">
        <authorList>
            <person name="Sun Q."/>
            <person name="Mori K."/>
        </authorList>
    </citation>
    <scope>NUCLEOTIDE SEQUENCE [LARGE SCALE GENOMIC DNA]</scope>
    <source>
        <strain evidence="2 3">CCM 7609</strain>
    </source>
</reference>
<accession>A0ABV5G009</accession>
<keyword evidence="3" id="KW-1185">Reference proteome</keyword>
<name>A0ABV5G009_9MICC</name>
<feature type="compositionally biased region" description="Low complexity" evidence="1">
    <location>
        <begin position="14"/>
        <end position="52"/>
    </location>
</feature>
<feature type="region of interest" description="Disordered" evidence="1">
    <location>
        <begin position="1"/>
        <end position="79"/>
    </location>
</feature>
<proteinExistence type="predicted"/>
<dbReference type="EMBL" id="JBHMFI010000001">
    <property type="protein sequence ID" value="MFB9072264.1"/>
    <property type="molecule type" value="Genomic_DNA"/>
</dbReference>
<organism evidence="2 3">
    <name type="scientific">Citricoccus parietis</name>
    <dbReference type="NCBI Taxonomy" id="592307"/>
    <lineage>
        <taxon>Bacteria</taxon>
        <taxon>Bacillati</taxon>
        <taxon>Actinomycetota</taxon>
        <taxon>Actinomycetes</taxon>
        <taxon>Micrococcales</taxon>
        <taxon>Micrococcaceae</taxon>
        <taxon>Citricoccus</taxon>
    </lineage>
</organism>
<comment type="caution">
    <text evidence="2">The sequence shown here is derived from an EMBL/GenBank/DDBJ whole genome shotgun (WGS) entry which is preliminary data.</text>
</comment>
<evidence type="ECO:0000313" key="2">
    <source>
        <dbReference type="EMBL" id="MFB9072264.1"/>
    </source>
</evidence>
<gene>
    <name evidence="2" type="ORF">ACFFX0_14060</name>
</gene>
<evidence type="ECO:0000313" key="3">
    <source>
        <dbReference type="Proteomes" id="UP001589575"/>
    </source>
</evidence>
<dbReference type="Proteomes" id="UP001589575">
    <property type="component" value="Unassembled WGS sequence"/>
</dbReference>